<dbReference type="Gene3D" id="2.60.40.790">
    <property type="match status" value="1"/>
</dbReference>
<organism evidence="3">
    <name type="scientific">marine metagenome</name>
    <dbReference type="NCBI Taxonomy" id="408172"/>
    <lineage>
        <taxon>unclassified sequences</taxon>
        <taxon>metagenomes</taxon>
        <taxon>ecological metagenomes</taxon>
    </lineage>
</organism>
<proteinExistence type="predicted"/>
<protein>
    <recommendedName>
        <fullName evidence="2">SHSP domain-containing protein</fullName>
    </recommendedName>
</protein>
<dbReference type="InterPro" id="IPR002068">
    <property type="entry name" value="A-crystallin/Hsp20_dom"/>
</dbReference>
<evidence type="ECO:0000259" key="2">
    <source>
        <dbReference type="PROSITE" id="PS01031"/>
    </source>
</evidence>
<dbReference type="EMBL" id="UINC01015992">
    <property type="protein sequence ID" value="SVA66929.1"/>
    <property type="molecule type" value="Genomic_DNA"/>
</dbReference>
<gene>
    <name evidence="3" type="ORF">METZ01_LOCUS119783</name>
</gene>
<keyword evidence="1" id="KW-0346">Stress response</keyword>
<sequence>DENSIKLTITLKGINKEDLDIHIKKNVLVIMVEKEISGESSHSKQSFMQQFLIPKNTDRSGITAEFADGVLVVTIPKPTKDKHEIQQITIQ</sequence>
<evidence type="ECO:0000313" key="3">
    <source>
        <dbReference type="EMBL" id="SVA66929.1"/>
    </source>
</evidence>
<evidence type="ECO:0000256" key="1">
    <source>
        <dbReference type="ARBA" id="ARBA00023016"/>
    </source>
</evidence>
<accession>A0A381XQ93</accession>
<dbReference type="CDD" id="cd06464">
    <property type="entry name" value="ACD_sHsps-like"/>
    <property type="match status" value="1"/>
</dbReference>
<dbReference type="InterPro" id="IPR044587">
    <property type="entry name" value="HSP21-like"/>
</dbReference>
<name>A0A381XQ93_9ZZZZ</name>
<feature type="domain" description="SHSP" evidence="2">
    <location>
        <begin position="1"/>
        <end position="91"/>
    </location>
</feature>
<dbReference type="GO" id="GO:0009408">
    <property type="term" value="P:response to heat"/>
    <property type="evidence" value="ECO:0007669"/>
    <property type="project" value="InterPro"/>
</dbReference>
<reference evidence="3" key="1">
    <citation type="submission" date="2018-05" db="EMBL/GenBank/DDBJ databases">
        <authorList>
            <person name="Lanie J.A."/>
            <person name="Ng W.-L."/>
            <person name="Kazmierczak K.M."/>
            <person name="Andrzejewski T.M."/>
            <person name="Davidsen T.M."/>
            <person name="Wayne K.J."/>
            <person name="Tettelin H."/>
            <person name="Glass J.I."/>
            <person name="Rusch D."/>
            <person name="Podicherti R."/>
            <person name="Tsui H.-C.T."/>
            <person name="Winkler M.E."/>
        </authorList>
    </citation>
    <scope>NUCLEOTIDE SEQUENCE</scope>
</reference>
<dbReference type="PROSITE" id="PS01031">
    <property type="entry name" value="SHSP"/>
    <property type="match status" value="1"/>
</dbReference>
<dbReference type="Pfam" id="PF00011">
    <property type="entry name" value="HSP20"/>
    <property type="match status" value="1"/>
</dbReference>
<dbReference type="InterPro" id="IPR008978">
    <property type="entry name" value="HSP20-like_chaperone"/>
</dbReference>
<dbReference type="AlphaFoldDB" id="A0A381XQ93"/>
<dbReference type="SUPFAM" id="SSF49764">
    <property type="entry name" value="HSP20-like chaperones"/>
    <property type="match status" value="1"/>
</dbReference>
<feature type="non-terminal residue" evidence="3">
    <location>
        <position position="1"/>
    </location>
</feature>
<dbReference type="PANTHER" id="PTHR46733:SF4">
    <property type="entry name" value="HEAT SHOCK PROTEIN 21, CHLOROPLASTIC"/>
    <property type="match status" value="1"/>
</dbReference>
<dbReference type="PANTHER" id="PTHR46733">
    <property type="entry name" value="26.5 KDA HEAT SHOCK PROTEIN, MITOCHONDRIAL"/>
    <property type="match status" value="1"/>
</dbReference>